<dbReference type="HOGENOM" id="CLU_2633023_0_0_9"/>
<accession>Q5KYK8</accession>
<name>Q5KYK8_GEOKA</name>
<gene>
    <name evidence="1" type="ordered locus">GK1943</name>
</gene>
<reference evidence="1 2" key="1">
    <citation type="journal article" date="2004" name="Nucleic Acids Res.">
        <title>Thermoadaptation trait revealed by the genome sequence of thermophilic Geobacillus kaustophilus.</title>
        <authorList>
            <person name="Takami H."/>
            <person name="Takaki Y."/>
            <person name="Chee G.J."/>
            <person name="Nishi S."/>
            <person name="Shimamura S."/>
            <person name="Suzuki H."/>
            <person name="Matsui S."/>
            <person name="Uchiyama I."/>
        </authorList>
    </citation>
    <scope>NUCLEOTIDE SEQUENCE [LARGE SCALE GENOMIC DNA]</scope>
    <source>
        <strain evidence="1 2">HTA426</strain>
    </source>
</reference>
<proteinExistence type="predicted"/>
<evidence type="ECO:0000313" key="1">
    <source>
        <dbReference type="EMBL" id="BAD76228.1"/>
    </source>
</evidence>
<dbReference type="KEGG" id="gka:GK1943"/>
<dbReference type="AlphaFoldDB" id="Q5KYK8"/>
<sequence length="77" mass="8639">MFAILFQSLIGTIKTAETIEPAETAEPVSIPHRYDKNSFVTRKTPAYFLFQSLIGTIKTKSIATIGSRIERNYSART</sequence>
<organism evidence="1 2">
    <name type="scientific">Geobacillus kaustophilus (strain HTA426)</name>
    <dbReference type="NCBI Taxonomy" id="235909"/>
    <lineage>
        <taxon>Bacteria</taxon>
        <taxon>Bacillati</taxon>
        <taxon>Bacillota</taxon>
        <taxon>Bacilli</taxon>
        <taxon>Bacillales</taxon>
        <taxon>Anoxybacillaceae</taxon>
        <taxon>Geobacillus</taxon>
        <taxon>Geobacillus thermoleovorans group</taxon>
    </lineage>
</organism>
<evidence type="ECO:0000313" key="2">
    <source>
        <dbReference type="Proteomes" id="UP000001172"/>
    </source>
</evidence>
<protein>
    <submittedName>
        <fullName evidence="1">Uncharacterized protein</fullName>
    </submittedName>
</protein>
<keyword evidence="2" id="KW-1185">Reference proteome</keyword>
<dbReference type="Proteomes" id="UP000001172">
    <property type="component" value="Chromosome"/>
</dbReference>
<dbReference type="EMBL" id="BA000043">
    <property type="protein sequence ID" value="BAD76228.1"/>
    <property type="molecule type" value="Genomic_DNA"/>
</dbReference>